<keyword evidence="5" id="KW-0723">Serine/threonine-protein kinase</keyword>
<evidence type="ECO:0000256" key="18">
    <source>
        <dbReference type="SAM" id="MobiDB-lite"/>
    </source>
</evidence>
<evidence type="ECO:0000256" key="16">
    <source>
        <dbReference type="ARBA" id="ARBA00047462"/>
    </source>
</evidence>
<feature type="region of interest" description="Disordered" evidence="18">
    <location>
        <begin position="874"/>
        <end position="925"/>
    </location>
</feature>
<dbReference type="InterPro" id="IPR000719">
    <property type="entry name" value="Prot_kinase_dom"/>
</dbReference>
<organism evidence="22 23">
    <name type="scientific">Micromonas commoda (strain RCC299 / NOUM17 / CCMP2709)</name>
    <name type="common">Picoplanktonic green alga</name>
    <dbReference type="NCBI Taxonomy" id="296587"/>
    <lineage>
        <taxon>Eukaryota</taxon>
        <taxon>Viridiplantae</taxon>
        <taxon>Chlorophyta</taxon>
        <taxon>Mamiellophyceae</taxon>
        <taxon>Mamiellales</taxon>
        <taxon>Mamiellaceae</taxon>
        <taxon>Micromonas</taxon>
    </lineage>
</organism>
<dbReference type="FunFam" id="3.30.200.20:FF:000042">
    <property type="entry name" value="Aurora kinase A"/>
    <property type="match status" value="1"/>
</dbReference>
<dbReference type="PROSITE" id="PS00108">
    <property type="entry name" value="PROTEIN_KINASE_ST"/>
    <property type="match status" value="1"/>
</dbReference>
<name>C1EHV2_MICCC</name>
<dbReference type="SMART" id="SM00100">
    <property type="entry name" value="cNMP"/>
    <property type="match status" value="4"/>
</dbReference>
<dbReference type="OMA" id="LYMCMET"/>
<dbReference type="InterPro" id="IPR000595">
    <property type="entry name" value="cNMP-bd_dom"/>
</dbReference>
<dbReference type="PRINTS" id="PR00103">
    <property type="entry name" value="CAMPKINASE"/>
</dbReference>
<keyword evidence="23" id="KW-1185">Reference proteome</keyword>
<dbReference type="PANTHER" id="PTHR24353:SF37">
    <property type="entry name" value="CAMP-DEPENDENT PROTEIN KINASE CATALYTIC SUBUNIT PRKX"/>
    <property type="match status" value="1"/>
</dbReference>
<keyword evidence="12" id="KW-0460">Magnesium</keyword>
<dbReference type="PROSITE" id="PS50042">
    <property type="entry name" value="CNMP_BINDING_3"/>
    <property type="match status" value="4"/>
</dbReference>
<feature type="domain" description="Protein kinase" evidence="19">
    <location>
        <begin position="599"/>
        <end position="858"/>
    </location>
</feature>
<dbReference type="InterPro" id="IPR017441">
    <property type="entry name" value="Protein_kinase_ATP_BS"/>
</dbReference>
<feature type="domain" description="AGC-kinase C-terminal" evidence="21">
    <location>
        <begin position="859"/>
        <end position="925"/>
    </location>
</feature>
<dbReference type="InterPro" id="IPR018488">
    <property type="entry name" value="cNMP-bd_CS"/>
</dbReference>
<dbReference type="InParanoid" id="C1EHV2"/>
<feature type="domain" description="Cyclic nucleotide-binding" evidence="20">
    <location>
        <begin position="318"/>
        <end position="427"/>
    </location>
</feature>
<gene>
    <name evidence="22" type="primary">CPKG1</name>
    <name evidence="22" type="ORF">MICPUN_64355</name>
</gene>
<dbReference type="Pfam" id="PF00069">
    <property type="entry name" value="Pkinase"/>
    <property type="match status" value="1"/>
</dbReference>
<dbReference type="SUPFAM" id="SSF51206">
    <property type="entry name" value="cAMP-binding domain-like"/>
    <property type="match status" value="4"/>
</dbReference>
<evidence type="ECO:0000256" key="5">
    <source>
        <dbReference type="ARBA" id="ARBA00022527"/>
    </source>
</evidence>
<dbReference type="GeneID" id="8249246"/>
<dbReference type="InterPro" id="IPR018490">
    <property type="entry name" value="cNMP-bd_dom_sf"/>
</dbReference>
<feature type="domain" description="Cyclic nucleotide-binding" evidence="20">
    <location>
        <begin position="57"/>
        <end position="189"/>
    </location>
</feature>
<comment type="catalytic activity">
    <reaction evidence="16">
        <text>L-seryl-[protein] + ATP = O-phospho-L-seryl-[protein] + ADP + H(+)</text>
        <dbReference type="Rhea" id="RHEA:17989"/>
        <dbReference type="Rhea" id="RHEA-COMP:9863"/>
        <dbReference type="Rhea" id="RHEA-COMP:11604"/>
        <dbReference type="ChEBI" id="CHEBI:15378"/>
        <dbReference type="ChEBI" id="CHEBI:29999"/>
        <dbReference type="ChEBI" id="CHEBI:30616"/>
        <dbReference type="ChEBI" id="CHEBI:83421"/>
        <dbReference type="ChEBI" id="CHEBI:456216"/>
        <dbReference type="EC" id="2.7.11.12"/>
    </reaction>
</comment>
<dbReference type="STRING" id="296587.C1EHV2"/>
<evidence type="ECO:0000256" key="6">
    <source>
        <dbReference type="ARBA" id="ARBA00022535"/>
    </source>
</evidence>
<comment type="similarity">
    <text evidence="2">Belongs to the protein kinase superfamily. AGC Ser/Thr protein kinase family. cGMP subfamily.</text>
</comment>
<evidence type="ECO:0000259" key="21">
    <source>
        <dbReference type="PROSITE" id="PS51285"/>
    </source>
</evidence>
<evidence type="ECO:0000256" key="13">
    <source>
        <dbReference type="ARBA" id="ARBA00022992"/>
    </source>
</evidence>
<dbReference type="InterPro" id="IPR000961">
    <property type="entry name" value="AGC-kinase_C"/>
</dbReference>
<keyword evidence="7" id="KW-0808">Transferase</keyword>
<dbReference type="EC" id="2.7.11.12" evidence="3"/>
<dbReference type="Pfam" id="PF00027">
    <property type="entry name" value="cNMP_binding"/>
    <property type="match status" value="4"/>
</dbReference>
<dbReference type="Gene3D" id="3.30.200.20">
    <property type="entry name" value="Phosphorylase Kinase, domain 1"/>
    <property type="match status" value="1"/>
</dbReference>
<dbReference type="SUPFAM" id="SSF56112">
    <property type="entry name" value="Protein kinase-like (PK-like)"/>
    <property type="match status" value="1"/>
</dbReference>
<accession>C1EHV2</accession>
<dbReference type="PROSITE" id="PS51285">
    <property type="entry name" value="AGC_KINASE_CTER"/>
    <property type="match status" value="1"/>
</dbReference>
<dbReference type="PROSITE" id="PS00888">
    <property type="entry name" value="CNMP_BINDING_1"/>
    <property type="match status" value="1"/>
</dbReference>
<evidence type="ECO:0000256" key="9">
    <source>
        <dbReference type="ARBA" id="ARBA00022741"/>
    </source>
</evidence>
<dbReference type="EMBL" id="CP001333">
    <property type="protein sequence ID" value="ACO67748.1"/>
    <property type="molecule type" value="Genomic_DNA"/>
</dbReference>
<dbReference type="Gene3D" id="2.60.120.10">
    <property type="entry name" value="Jelly Rolls"/>
    <property type="match status" value="4"/>
</dbReference>
<comment type="cofactor">
    <cofactor evidence="1">
        <name>Mg(2+)</name>
        <dbReference type="ChEBI" id="CHEBI:18420"/>
    </cofactor>
</comment>
<dbReference type="PANTHER" id="PTHR24353">
    <property type="entry name" value="CYCLIC NUCLEOTIDE-DEPENDENT PROTEIN KINASE"/>
    <property type="match status" value="1"/>
</dbReference>
<evidence type="ECO:0000256" key="17">
    <source>
        <dbReference type="PROSITE-ProRule" id="PRU10141"/>
    </source>
</evidence>
<dbReference type="PROSITE" id="PS50011">
    <property type="entry name" value="PROTEIN_KINASE_DOM"/>
    <property type="match status" value="1"/>
</dbReference>
<evidence type="ECO:0000256" key="15">
    <source>
        <dbReference type="ARBA" id="ARBA00047298"/>
    </source>
</evidence>
<keyword evidence="8" id="KW-0479">Metal-binding</keyword>
<dbReference type="InterPro" id="IPR008271">
    <property type="entry name" value="Ser/Thr_kinase_AS"/>
</dbReference>
<evidence type="ECO:0000313" key="23">
    <source>
        <dbReference type="Proteomes" id="UP000002009"/>
    </source>
</evidence>
<evidence type="ECO:0000259" key="19">
    <source>
        <dbReference type="PROSITE" id="PS50011"/>
    </source>
</evidence>
<dbReference type="FunCoup" id="C1EHV2">
    <property type="interactions" value="646"/>
</dbReference>
<keyword evidence="9 17" id="KW-0547">Nucleotide-binding</keyword>
<evidence type="ECO:0000256" key="8">
    <source>
        <dbReference type="ARBA" id="ARBA00022723"/>
    </source>
</evidence>
<dbReference type="GO" id="GO:0030553">
    <property type="term" value="F:cGMP binding"/>
    <property type="evidence" value="ECO:0007669"/>
    <property type="project" value="UniProtKB-KW"/>
</dbReference>
<feature type="binding site" evidence="17">
    <location>
        <position position="628"/>
    </location>
    <ligand>
        <name>ATP</name>
        <dbReference type="ChEBI" id="CHEBI:30616"/>
    </ligand>
</feature>
<evidence type="ECO:0000256" key="11">
    <source>
        <dbReference type="ARBA" id="ARBA00022840"/>
    </source>
</evidence>
<protein>
    <recommendedName>
        <fullName evidence="14">cGMP-dependent protein kinase</fullName>
        <ecNumber evidence="3">2.7.11.12</ecNumber>
    </recommendedName>
</protein>
<dbReference type="RefSeq" id="XP_002506490.1">
    <property type="nucleotide sequence ID" value="XM_002506444.1"/>
</dbReference>
<dbReference type="InterPro" id="IPR011009">
    <property type="entry name" value="Kinase-like_dom_sf"/>
</dbReference>
<reference evidence="22 23" key="1">
    <citation type="journal article" date="2009" name="Science">
        <title>Green evolution and dynamic adaptations revealed by genomes of the marine picoeukaryotes Micromonas.</title>
        <authorList>
            <person name="Worden A.Z."/>
            <person name="Lee J.H."/>
            <person name="Mock T."/>
            <person name="Rouze P."/>
            <person name="Simmons M.P."/>
            <person name="Aerts A.L."/>
            <person name="Allen A.E."/>
            <person name="Cuvelier M.L."/>
            <person name="Derelle E."/>
            <person name="Everett M.V."/>
            <person name="Foulon E."/>
            <person name="Grimwood J."/>
            <person name="Gundlach H."/>
            <person name="Henrissat B."/>
            <person name="Napoli C."/>
            <person name="McDonald S.M."/>
            <person name="Parker M.S."/>
            <person name="Rombauts S."/>
            <person name="Salamov A."/>
            <person name="Von Dassow P."/>
            <person name="Badger J.H."/>
            <person name="Coutinho P.M."/>
            <person name="Demir E."/>
            <person name="Dubchak I."/>
            <person name="Gentemann C."/>
            <person name="Eikrem W."/>
            <person name="Gready J.E."/>
            <person name="John U."/>
            <person name="Lanier W."/>
            <person name="Lindquist E.A."/>
            <person name="Lucas S."/>
            <person name="Mayer K.F."/>
            <person name="Moreau H."/>
            <person name="Not F."/>
            <person name="Otillar R."/>
            <person name="Panaud O."/>
            <person name="Pangilinan J."/>
            <person name="Paulsen I."/>
            <person name="Piegu B."/>
            <person name="Poliakov A."/>
            <person name="Robbens S."/>
            <person name="Schmutz J."/>
            <person name="Toulza E."/>
            <person name="Wyss T."/>
            <person name="Zelensky A."/>
            <person name="Zhou K."/>
            <person name="Armbrust E.V."/>
            <person name="Bhattacharya D."/>
            <person name="Goodenough U.W."/>
            <person name="Van de Peer Y."/>
            <person name="Grigoriev I.V."/>
        </authorList>
    </citation>
    <scope>NUCLEOTIDE SEQUENCE [LARGE SCALE GENOMIC DNA]</scope>
    <source>
        <strain evidence="23">RCC299 / NOUM17</strain>
    </source>
</reference>
<feature type="domain" description="Cyclic nucleotide-binding" evidence="20">
    <location>
        <begin position="192"/>
        <end position="309"/>
    </location>
</feature>
<dbReference type="eggNOG" id="KOG0614">
    <property type="taxonomic scope" value="Eukaryota"/>
</dbReference>
<evidence type="ECO:0000256" key="7">
    <source>
        <dbReference type="ARBA" id="ARBA00022679"/>
    </source>
</evidence>
<evidence type="ECO:0000256" key="10">
    <source>
        <dbReference type="ARBA" id="ARBA00022777"/>
    </source>
</evidence>
<dbReference type="PROSITE" id="PS00107">
    <property type="entry name" value="PROTEIN_KINASE_ATP"/>
    <property type="match status" value="1"/>
</dbReference>
<feature type="domain" description="Cyclic nucleotide-binding" evidence="20">
    <location>
        <begin position="447"/>
        <end position="560"/>
    </location>
</feature>
<dbReference type="CDD" id="cd00038">
    <property type="entry name" value="CAP_ED"/>
    <property type="match status" value="4"/>
</dbReference>
<dbReference type="KEGG" id="mis:MICPUN_64355"/>
<evidence type="ECO:0000313" key="22">
    <source>
        <dbReference type="EMBL" id="ACO67748.1"/>
    </source>
</evidence>
<dbReference type="FunFam" id="1.10.510.10:FF:000210">
    <property type="entry name" value="Non-specific serine/threonine protein kinase"/>
    <property type="match status" value="1"/>
</dbReference>
<evidence type="ECO:0000256" key="3">
    <source>
        <dbReference type="ARBA" id="ARBA00012428"/>
    </source>
</evidence>
<keyword evidence="13" id="KW-0142">cGMP-binding</keyword>
<evidence type="ECO:0000256" key="2">
    <source>
        <dbReference type="ARBA" id="ARBA00006352"/>
    </source>
</evidence>
<dbReference type="GO" id="GO:0005524">
    <property type="term" value="F:ATP binding"/>
    <property type="evidence" value="ECO:0007669"/>
    <property type="project" value="UniProtKB-UniRule"/>
</dbReference>
<keyword evidence="10 22" id="KW-0418">Kinase</keyword>
<dbReference type="SMART" id="SM00133">
    <property type="entry name" value="S_TK_X"/>
    <property type="match status" value="1"/>
</dbReference>
<dbReference type="InterPro" id="IPR014710">
    <property type="entry name" value="RmlC-like_jellyroll"/>
</dbReference>
<comment type="catalytic activity">
    <reaction evidence="15">
        <text>L-threonyl-[protein] + ATP = O-phospho-L-threonyl-[protein] + ADP + H(+)</text>
        <dbReference type="Rhea" id="RHEA:46608"/>
        <dbReference type="Rhea" id="RHEA-COMP:11060"/>
        <dbReference type="Rhea" id="RHEA-COMP:11605"/>
        <dbReference type="ChEBI" id="CHEBI:15378"/>
        <dbReference type="ChEBI" id="CHEBI:30013"/>
        <dbReference type="ChEBI" id="CHEBI:30616"/>
        <dbReference type="ChEBI" id="CHEBI:61977"/>
        <dbReference type="ChEBI" id="CHEBI:456216"/>
        <dbReference type="EC" id="2.7.11.12"/>
    </reaction>
</comment>
<feature type="compositionally biased region" description="Basic and acidic residues" evidence="18">
    <location>
        <begin position="880"/>
        <end position="906"/>
    </location>
</feature>
<sequence length="925" mass="101827">MRASNGGAGGVAGGGNAKKKRVAIAVENVASVDDIDVVSKDERVRELILGATESNTLFEGLDLATRCALCDVMTETRVAAGADVIVQGATGDDARHFFVLESGACQVKVRRRDPADGKPVMTDPERTVATYGPGDSFGELALLYGAPRAATIRASKDCKLWSLDRAHYVAIKRRFQEALAERVRDLVESVNLFQGLSPEHKATIADALKCEVFEKDDVVVSEGETGDKFYVVSSGEVSVYVGGADSYSTAKSHRELTRLTAGASFGEKALINDDVRGASVKVVSDRCELFHLDRARFNALLGSYGEIWRWLSLRRVPVLSSVSDAEITELVSHLDELSLRPGELVYDVGDAGDCMYVAERGEFLITDADGKRVDVVTDGGFFGERSLMGSERRAMRAEVANGGLCATSAPDAKLLRLNRRDLENLLGEGLTAVTTQSRLRCLQHVALLKSLSDEQRTTLVSYLQPRQYAEGEVVFRQGDPGDKFYIVETGNVAIHRESESTSATNETRTKHEVLKLVTRGEYFGELALLSTNSRAATATVERGGAFILSLTKEDFDTHMGSLAKELSQQAKDEYGVAVYDDKVANDPARSLAAKAMTDFKVKAVLGVGAFGKVLLCRHPSSAGVFAVKQLSKAQIIAAQLQHHVRQERDVMKDCDSPYLVRLVATFQDPRMLYMCMETVMGGELFNHLSRVGGSIPERDARFYAACVVLAFQYLQNKHYIYRDLKPENLLIDGKGYVKVADFGFAKRLLPGEKTYTLCGTPEYMSPELYRQSGHNKAVDWWALGVLIYEMVAGAPPFYSPNADSTDQMRRILAAKYSFPEGVSPAFKDVVRRFLSVNAVHRLGSLKGGVKDVKLHPWFKSTDWIAMTRREGKPPFVPPLRGDDDHSCFDEYDPRTPHPGEEFDRKNATSRSKKREKEQEAAFAGF</sequence>
<dbReference type="SMART" id="SM00220">
    <property type="entry name" value="S_TKc"/>
    <property type="match status" value="1"/>
</dbReference>
<dbReference type="Gene3D" id="1.10.510.10">
    <property type="entry name" value="Transferase(Phosphotransferase) domain 1"/>
    <property type="match status" value="1"/>
</dbReference>
<evidence type="ECO:0000259" key="20">
    <source>
        <dbReference type="PROSITE" id="PS50042"/>
    </source>
</evidence>
<dbReference type="AlphaFoldDB" id="C1EHV2"/>
<dbReference type="GO" id="GO:0004692">
    <property type="term" value="F:cGMP-dependent protein kinase activity"/>
    <property type="evidence" value="ECO:0007669"/>
    <property type="project" value="UniProtKB-EC"/>
</dbReference>
<evidence type="ECO:0000256" key="1">
    <source>
        <dbReference type="ARBA" id="ARBA00001946"/>
    </source>
</evidence>
<keyword evidence="4" id="KW-0963">Cytoplasm</keyword>
<dbReference type="Proteomes" id="UP000002009">
    <property type="component" value="Chromosome 15"/>
</dbReference>
<keyword evidence="6" id="KW-0140">cGMP</keyword>
<evidence type="ECO:0000256" key="14">
    <source>
        <dbReference type="ARBA" id="ARBA00024113"/>
    </source>
</evidence>
<keyword evidence="11 17" id="KW-0067">ATP-binding</keyword>
<dbReference type="PROSITE" id="PS00889">
    <property type="entry name" value="CNMP_BINDING_2"/>
    <property type="match status" value="2"/>
</dbReference>
<proteinExistence type="inferred from homology"/>
<evidence type="ECO:0000256" key="4">
    <source>
        <dbReference type="ARBA" id="ARBA00022490"/>
    </source>
</evidence>
<evidence type="ECO:0000256" key="12">
    <source>
        <dbReference type="ARBA" id="ARBA00022842"/>
    </source>
</evidence>
<dbReference type="OrthoDB" id="63267at2759"/>